<keyword evidence="9" id="KW-1185">Reference proteome</keyword>
<dbReference type="SUPFAM" id="SSF47459">
    <property type="entry name" value="HLH, helix-loop-helix DNA-binding domain"/>
    <property type="match status" value="1"/>
</dbReference>
<evidence type="ECO:0000256" key="6">
    <source>
        <dbReference type="ARBA" id="ARBA00023242"/>
    </source>
</evidence>
<feature type="compositionally biased region" description="Basic residues" evidence="7">
    <location>
        <begin position="1"/>
        <end position="15"/>
    </location>
</feature>
<dbReference type="InterPro" id="IPR045843">
    <property type="entry name" value="IND-like"/>
</dbReference>
<dbReference type="RefSeq" id="XP_011083625.1">
    <property type="nucleotide sequence ID" value="XM_011085323.2"/>
</dbReference>
<feature type="region of interest" description="Disordered" evidence="7">
    <location>
        <begin position="375"/>
        <end position="399"/>
    </location>
</feature>
<dbReference type="FunFam" id="4.10.280.10:FF:000032">
    <property type="entry name" value="Transcription factor bHLH123 family"/>
    <property type="match status" value="1"/>
</dbReference>
<dbReference type="OrthoDB" id="760019at2759"/>
<evidence type="ECO:0000259" key="8">
    <source>
        <dbReference type="PROSITE" id="PS50888"/>
    </source>
</evidence>
<evidence type="ECO:0000256" key="4">
    <source>
        <dbReference type="ARBA" id="ARBA00023125"/>
    </source>
</evidence>
<comment type="subcellular location">
    <subcellularLocation>
        <location evidence="1">Nucleus</location>
    </subcellularLocation>
</comment>
<keyword evidence="5" id="KW-0804">Transcription</keyword>
<feature type="domain" description="BHLH" evidence="8">
    <location>
        <begin position="311"/>
        <end position="360"/>
    </location>
</feature>
<keyword evidence="4" id="KW-0238">DNA-binding</keyword>
<dbReference type="PROSITE" id="PS50888">
    <property type="entry name" value="BHLH"/>
    <property type="match status" value="1"/>
</dbReference>
<dbReference type="GO" id="GO:0000978">
    <property type="term" value="F:RNA polymerase II cis-regulatory region sequence-specific DNA binding"/>
    <property type="evidence" value="ECO:0007669"/>
    <property type="project" value="TreeGrafter"/>
</dbReference>
<organism evidence="9 10">
    <name type="scientific">Sesamum indicum</name>
    <name type="common">Oriental sesame</name>
    <name type="synonym">Sesamum orientale</name>
    <dbReference type="NCBI Taxonomy" id="4182"/>
    <lineage>
        <taxon>Eukaryota</taxon>
        <taxon>Viridiplantae</taxon>
        <taxon>Streptophyta</taxon>
        <taxon>Embryophyta</taxon>
        <taxon>Tracheophyta</taxon>
        <taxon>Spermatophyta</taxon>
        <taxon>Magnoliopsida</taxon>
        <taxon>eudicotyledons</taxon>
        <taxon>Gunneridae</taxon>
        <taxon>Pentapetalae</taxon>
        <taxon>asterids</taxon>
        <taxon>lamiids</taxon>
        <taxon>Lamiales</taxon>
        <taxon>Pedaliaceae</taxon>
        <taxon>Sesamum</taxon>
    </lineage>
</organism>
<name>A0A6I9TKH6_SESIN</name>
<evidence type="ECO:0000313" key="10">
    <source>
        <dbReference type="RefSeq" id="XP_011083625.1"/>
    </source>
</evidence>
<evidence type="ECO:0000256" key="1">
    <source>
        <dbReference type="ARBA" id="ARBA00004123"/>
    </source>
</evidence>
<dbReference type="KEGG" id="sind:105166094"/>
<feature type="compositionally biased region" description="Basic and acidic residues" evidence="7">
    <location>
        <begin position="288"/>
        <end position="298"/>
    </location>
</feature>
<evidence type="ECO:0000313" key="9">
    <source>
        <dbReference type="Proteomes" id="UP000504604"/>
    </source>
</evidence>
<reference evidence="10" key="1">
    <citation type="submission" date="2025-08" db="UniProtKB">
        <authorList>
            <consortium name="RefSeq"/>
        </authorList>
    </citation>
    <scope>IDENTIFICATION</scope>
</reference>
<feature type="compositionally biased region" description="Basic and acidic residues" evidence="7">
    <location>
        <begin position="389"/>
        <end position="399"/>
    </location>
</feature>
<feature type="compositionally biased region" description="Polar residues" evidence="7">
    <location>
        <begin position="53"/>
        <end position="66"/>
    </location>
</feature>
<proteinExistence type="predicted"/>
<dbReference type="AlphaFoldDB" id="A0A6I9TKH6"/>
<dbReference type="Proteomes" id="UP000504604">
    <property type="component" value="Linkage group LG7"/>
</dbReference>
<evidence type="ECO:0000256" key="5">
    <source>
        <dbReference type="ARBA" id="ARBA00023163"/>
    </source>
</evidence>
<feature type="region of interest" description="Disordered" evidence="7">
    <location>
        <begin position="283"/>
        <end position="316"/>
    </location>
</feature>
<feature type="region of interest" description="Disordered" evidence="7">
    <location>
        <begin position="53"/>
        <end position="72"/>
    </location>
</feature>
<dbReference type="InterPro" id="IPR045239">
    <property type="entry name" value="bHLH95_bHLH"/>
</dbReference>
<dbReference type="InterPro" id="IPR011598">
    <property type="entry name" value="bHLH_dom"/>
</dbReference>
<accession>A0A6I9TKH6</accession>
<evidence type="ECO:0000256" key="3">
    <source>
        <dbReference type="ARBA" id="ARBA00023015"/>
    </source>
</evidence>
<gene>
    <name evidence="10" type="primary">LOC105166094</name>
</gene>
<dbReference type="PANTHER" id="PTHR16223">
    <property type="entry name" value="TRANSCRIPTION FACTOR BHLH83-RELATED"/>
    <property type="match status" value="1"/>
</dbReference>
<dbReference type="GO" id="GO:0046983">
    <property type="term" value="F:protein dimerization activity"/>
    <property type="evidence" value="ECO:0007669"/>
    <property type="project" value="InterPro"/>
</dbReference>
<dbReference type="FunCoup" id="A0A6I9TKH6">
    <property type="interactions" value="560"/>
</dbReference>
<keyword evidence="3" id="KW-0805">Transcription regulation</keyword>
<comment type="subunit">
    <text evidence="2">Homodimer.</text>
</comment>
<keyword evidence="6" id="KW-0539">Nucleus</keyword>
<dbReference type="Gene3D" id="4.10.280.10">
    <property type="entry name" value="Helix-loop-helix DNA-binding domain"/>
    <property type="match status" value="1"/>
</dbReference>
<dbReference type="PANTHER" id="PTHR16223:SF56">
    <property type="entry name" value="TRANSCRIPTION FACTOR BHLH110"/>
    <property type="match status" value="1"/>
</dbReference>
<dbReference type="CDD" id="cd11393">
    <property type="entry name" value="bHLH_AtbHLH_like"/>
    <property type="match status" value="1"/>
</dbReference>
<feature type="region of interest" description="Disordered" evidence="7">
    <location>
        <begin position="1"/>
        <end position="22"/>
    </location>
</feature>
<dbReference type="InterPro" id="IPR036638">
    <property type="entry name" value="HLH_DNA-bd_sf"/>
</dbReference>
<dbReference type="GO" id="GO:0005634">
    <property type="term" value="C:nucleus"/>
    <property type="evidence" value="ECO:0007669"/>
    <property type="project" value="UniProtKB-SubCell"/>
</dbReference>
<dbReference type="InParanoid" id="A0A6I9TKH6"/>
<evidence type="ECO:0000256" key="2">
    <source>
        <dbReference type="ARBA" id="ARBA00011738"/>
    </source>
</evidence>
<dbReference type="GeneID" id="105166094"/>
<protein>
    <submittedName>
        <fullName evidence="10">Transcription factor bHLH110 isoform X1</fullName>
    </submittedName>
</protein>
<evidence type="ECO:0000256" key="7">
    <source>
        <dbReference type="SAM" id="MobiDB-lite"/>
    </source>
</evidence>
<dbReference type="GO" id="GO:0000981">
    <property type="term" value="F:DNA-binding transcription factor activity, RNA polymerase II-specific"/>
    <property type="evidence" value="ECO:0007669"/>
    <property type="project" value="TreeGrafter"/>
</dbReference>
<sequence length="433" mass="47068">MESANSHHHHHHHHLQDHQFLGSSSSSSPSCYAVGTTTTHPWTTPNSLLNTNGLMSSYPSENLSNSREPRHQEATFLSSQYTSMAPADLGFHWANTTANFTTLSHQSAQDLRIKEDLADHYYRKYTEILSSSCSPSSTDELSLQRNAQRSLQPNGIDTKLFLKSVSSGNLMNKAQLSQGDLYSSNVTGAAAVNGRGFSQILPSINISNLNQTGLTNPASSLDMNLEALDLLTSSRFGGSYDPSSQNQIGLLRDGFSYGFDHMQQSHQIPLLYSSNNKVSTPANLGAAEAKRSSSKTEPKAPLQSAPKKSRLEARASCPPFKVRKEKLGDRIAALQQLVAPFGKTDTASVLMEAIGYIKFLQNQVETLSVPYMKASRNKSSRAMKGGPTDNEHEEPKRDLKSRGLCLVPLSCLSYITDGGGAAVWPPPHFGGAT</sequence>